<feature type="compositionally biased region" description="Low complexity" evidence="3">
    <location>
        <begin position="90"/>
        <end position="111"/>
    </location>
</feature>
<dbReference type="InterPro" id="IPR036034">
    <property type="entry name" value="PDZ_sf"/>
</dbReference>
<dbReference type="InterPro" id="IPR009003">
    <property type="entry name" value="Peptidase_S1_PA"/>
</dbReference>
<evidence type="ECO:0000313" key="6">
    <source>
        <dbReference type="Proteomes" id="UP000594637"/>
    </source>
</evidence>
<keyword evidence="1" id="KW-0645">Protease</keyword>
<feature type="region of interest" description="Disordered" evidence="3">
    <location>
        <begin position="90"/>
        <end position="121"/>
    </location>
</feature>
<evidence type="ECO:0000256" key="2">
    <source>
        <dbReference type="ARBA" id="ARBA00022801"/>
    </source>
</evidence>
<dbReference type="InterPro" id="IPR051201">
    <property type="entry name" value="Chloro_Bact_Ser_Proteases"/>
</dbReference>
<dbReference type="RefSeq" id="WP_166856344.1">
    <property type="nucleotide sequence ID" value="NZ_CP063989.1"/>
</dbReference>
<feature type="region of interest" description="Disordered" evidence="3">
    <location>
        <begin position="308"/>
        <end position="329"/>
    </location>
</feature>
<feature type="region of interest" description="Disordered" evidence="3">
    <location>
        <begin position="1"/>
        <end position="55"/>
    </location>
</feature>
<dbReference type="CDD" id="cd06779">
    <property type="entry name" value="cpPDZ_Deg_HtrA-like"/>
    <property type="match status" value="1"/>
</dbReference>
<dbReference type="PROSITE" id="PS50106">
    <property type="entry name" value="PDZ"/>
    <property type="match status" value="1"/>
</dbReference>
<dbReference type="Pfam" id="PF13365">
    <property type="entry name" value="Trypsin_2"/>
    <property type="match status" value="1"/>
</dbReference>
<evidence type="ECO:0000256" key="3">
    <source>
        <dbReference type="SAM" id="MobiDB-lite"/>
    </source>
</evidence>
<dbReference type="Proteomes" id="UP000594637">
    <property type="component" value="Chromosome"/>
</dbReference>
<dbReference type="InterPro" id="IPR001940">
    <property type="entry name" value="Peptidase_S1C"/>
</dbReference>
<dbReference type="GO" id="GO:0006508">
    <property type="term" value="P:proteolysis"/>
    <property type="evidence" value="ECO:0007669"/>
    <property type="project" value="UniProtKB-KW"/>
</dbReference>
<protein>
    <submittedName>
        <fullName evidence="5">Trypsin-like peptidase domain-containing protein</fullName>
    </submittedName>
</protein>
<dbReference type="SUPFAM" id="SSF50494">
    <property type="entry name" value="Trypsin-like serine proteases"/>
    <property type="match status" value="1"/>
</dbReference>
<dbReference type="InterPro" id="IPR001478">
    <property type="entry name" value="PDZ"/>
</dbReference>
<evidence type="ECO:0000256" key="1">
    <source>
        <dbReference type="ARBA" id="ARBA00022670"/>
    </source>
</evidence>
<gene>
    <name evidence="5" type="ORF">ID810_01925</name>
</gene>
<proteinExistence type="predicted"/>
<organism evidence="5 6">
    <name type="scientific">Actinomyces respiraculi</name>
    <dbReference type="NCBI Taxonomy" id="2744574"/>
    <lineage>
        <taxon>Bacteria</taxon>
        <taxon>Bacillati</taxon>
        <taxon>Actinomycetota</taxon>
        <taxon>Actinomycetes</taxon>
        <taxon>Actinomycetales</taxon>
        <taxon>Actinomycetaceae</taxon>
        <taxon>Actinomyces</taxon>
    </lineage>
</organism>
<feature type="compositionally biased region" description="Polar residues" evidence="3">
    <location>
        <begin position="165"/>
        <end position="178"/>
    </location>
</feature>
<feature type="region of interest" description="Disordered" evidence="3">
    <location>
        <begin position="158"/>
        <end position="178"/>
    </location>
</feature>
<dbReference type="Pfam" id="PF13180">
    <property type="entry name" value="PDZ_2"/>
    <property type="match status" value="1"/>
</dbReference>
<keyword evidence="2" id="KW-0378">Hydrolase</keyword>
<dbReference type="KEGG" id="arep:ID810_01925"/>
<dbReference type="SUPFAM" id="SSF50156">
    <property type="entry name" value="PDZ domain-like"/>
    <property type="match status" value="1"/>
</dbReference>
<dbReference type="SMART" id="SM00228">
    <property type="entry name" value="PDZ"/>
    <property type="match status" value="1"/>
</dbReference>
<dbReference type="AlphaFoldDB" id="A0A7T0LL46"/>
<reference evidence="5 6" key="1">
    <citation type="submission" date="2020-11" db="EMBL/GenBank/DDBJ databases">
        <title>Actinomyces sp. ZJ750.</title>
        <authorList>
            <person name="Zhou J."/>
        </authorList>
    </citation>
    <scope>NUCLEOTIDE SEQUENCE [LARGE SCALE GENOMIC DNA]</scope>
    <source>
        <strain evidence="5 6">ZJ750</strain>
    </source>
</reference>
<dbReference type="Gene3D" id="2.30.42.10">
    <property type="match status" value="1"/>
</dbReference>
<feature type="compositionally biased region" description="Low complexity" evidence="3">
    <location>
        <begin position="36"/>
        <end position="47"/>
    </location>
</feature>
<dbReference type="PANTHER" id="PTHR43343:SF3">
    <property type="entry name" value="PROTEASE DO-LIKE 8, CHLOROPLASTIC"/>
    <property type="match status" value="1"/>
</dbReference>
<evidence type="ECO:0000313" key="5">
    <source>
        <dbReference type="EMBL" id="QPL05767.1"/>
    </source>
</evidence>
<dbReference type="GO" id="GO:0004252">
    <property type="term" value="F:serine-type endopeptidase activity"/>
    <property type="evidence" value="ECO:0007669"/>
    <property type="project" value="InterPro"/>
</dbReference>
<dbReference type="EMBL" id="CP063989">
    <property type="protein sequence ID" value="QPL05767.1"/>
    <property type="molecule type" value="Genomic_DNA"/>
</dbReference>
<evidence type="ECO:0000259" key="4">
    <source>
        <dbReference type="PROSITE" id="PS50106"/>
    </source>
</evidence>
<name>A0A7T0LL46_9ACTO</name>
<dbReference type="Gene3D" id="2.40.10.120">
    <property type="match status" value="1"/>
</dbReference>
<dbReference type="PRINTS" id="PR00834">
    <property type="entry name" value="PROTEASES2C"/>
</dbReference>
<keyword evidence="6" id="KW-1185">Reference proteome</keyword>
<sequence length="503" mass="48711">MSTNDELNTGQDAAGTGGAGDPRSAGSAGGAGGAGSATVGGSVASGSFHAPTSPYTSVPQVPAGYSFARASGSSATSSAPDPFAARPTWAAAQSGAPVGPVGPATAAGDGPQTPARRRRGPGWGGIVAVSLVSAMLACGGTVAAQHYLDGAPAPAATVSAGAQHTGGTTQPVAQTGTSPDWQSVTQAVANSVVSITVTTASGTAVGSGVVYDAAGHILTNHHVVAGASRIQATLADGRIYEAELTGSDAATDLAVIQLVNSPDNLTVARFGDSDAVATGQDVMAIGNPLGLSSTATTGIVSALNRPVVTSREENGGESEAPGGGFEPGMPSRAAASPVVTNAIQIDAAINPGNSGGPLFDASGAVIGITSSIASTGSSDSGSIGIGFAIPSNLAAKVADQLIGTGTATHAYLGLSITNGDAMTEGETYAGALVGAVEPGSPADEAGLKEGDVITAINGKATSQSVALTGFVRQYSAGDVVTLTVVRDGRTLEMTATLAERTDS</sequence>
<accession>A0A7T0LL46</accession>
<dbReference type="PANTHER" id="PTHR43343">
    <property type="entry name" value="PEPTIDASE S12"/>
    <property type="match status" value="1"/>
</dbReference>
<feature type="domain" description="PDZ" evidence="4">
    <location>
        <begin position="401"/>
        <end position="488"/>
    </location>
</feature>